<accession>A0ABQ9H4A4</accession>
<reference evidence="1 2" key="1">
    <citation type="submission" date="2023-02" db="EMBL/GenBank/DDBJ databases">
        <title>LHISI_Scaffold_Assembly.</title>
        <authorList>
            <person name="Stuart O.P."/>
            <person name="Cleave R."/>
            <person name="Magrath M.J.L."/>
            <person name="Mikheyev A.S."/>
        </authorList>
    </citation>
    <scope>NUCLEOTIDE SEQUENCE [LARGE SCALE GENOMIC DNA]</scope>
    <source>
        <strain evidence="1">Daus_M_001</strain>
        <tissue evidence="1">Leg muscle</tissue>
    </source>
</reference>
<evidence type="ECO:0000313" key="1">
    <source>
        <dbReference type="EMBL" id="KAJ8879021.1"/>
    </source>
</evidence>
<evidence type="ECO:0000313" key="2">
    <source>
        <dbReference type="Proteomes" id="UP001159363"/>
    </source>
</evidence>
<protein>
    <submittedName>
        <fullName evidence="1">Uncharacterized protein</fullName>
    </submittedName>
</protein>
<sequence length="102" mass="11375">MLRKLKSLGLSRDDCVGFGTDGCSVMISEKGAVKEIQKEASNAVMTHCYSHKLNNVISQSSKDKIIENTVDVMKEICNTRWVEQHDGVLQFTTDMPEIVEAL</sequence>
<comment type="caution">
    <text evidence="1">The sequence shown here is derived from an EMBL/GenBank/DDBJ whole genome shotgun (WGS) entry which is preliminary data.</text>
</comment>
<organism evidence="1 2">
    <name type="scientific">Dryococelus australis</name>
    <dbReference type="NCBI Taxonomy" id="614101"/>
    <lineage>
        <taxon>Eukaryota</taxon>
        <taxon>Metazoa</taxon>
        <taxon>Ecdysozoa</taxon>
        <taxon>Arthropoda</taxon>
        <taxon>Hexapoda</taxon>
        <taxon>Insecta</taxon>
        <taxon>Pterygota</taxon>
        <taxon>Neoptera</taxon>
        <taxon>Polyneoptera</taxon>
        <taxon>Phasmatodea</taxon>
        <taxon>Verophasmatodea</taxon>
        <taxon>Anareolatae</taxon>
        <taxon>Phasmatidae</taxon>
        <taxon>Eurycanthinae</taxon>
        <taxon>Dryococelus</taxon>
    </lineage>
</organism>
<proteinExistence type="predicted"/>
<gene>
    <name evidence="1" type="ORF">PR048_019627</name>
</gene>
<name>A0ABQ9H4A4_9NEOP</name>
<keyword evidence="2" id="KW-1185">Reference proteome</keyword>
<dbReference type="Proteomes" id="UP001159363">
    <property type="component" value="Chromosome 6"/>
</dbReference>
<dbReference type="EMBL" id="JARBHB010000007">
    <property type="protein sequence ID" value="KAJ8879021.1"/>
    <property type="molecule type" value="Genomic_DNA"/>
</dbReference>